<feature type="repeat" description="ANK" evidence="3">
    <location>
        <begin position="60"/>
        <end position="92"/>
    </location>
</feature>
<keyword evidence="6" id="KW-1185">Reference proteome</keyword>
<feature type="repeat" description="ANK" evidence="3">
    <location>
        <begin position="187"/>
        <end position="219"/>
    </location>
</feature>
<dbReference type="Pfam" id="PF13637">
    <property type="entry name" value="Ank_4"/>
    <property type="match status" value="1"/>
</dbReference>
<organism evidence="5 6">
    <name type="scientific">Colletotrichum phormii</name>
    <dbReference type="NCBI Taxonomy" id="359342"/>
    <lineage>
        <taxon>Eukaryota</taxon>
        <taxon>Fungi</taxon>
        <taxon>Dikarya</taxon>
        <taxon>Ascomycota</taxon>
        <taxon>Pezizomycotina</taxon>
        <taxon>Sordariomycetes</taxon>
        <taxon>Hypocreomycetidae</taxon>
        <taxon>Glomerellales</taxon>
        <taxon>Glomerellaceae</taxon>
        <taxon>Colletotrichum</taxon>
        <taxon>Colletotrichum acutatum species complex</taxon>
    </lineage>
</organism>
<gene>
    <name evidence="5" type="ORF">BDP81DRAFT_402866</name>
</gene>
<feature type="repeat" description="ANK" evidence="3">
    <location>
        <begin position="95"/>
        <end position="127"/>
    </location>
</feature>
<dbReference type="PROSITE" id="PS50297">
    <property type="entry name" value="ANK_REP_REGION"/>
    <property type="match status" value="5"/>
</dbReference>
<comment type="caution">
    <text evidence="5">The sequence shown here is derived from an EMBL/GenBank/DDBJ whole genome shotgun (WGS) entry which is preliminary data.</text>
</comment>
<keyword evidence="1" id="KW-0677">Repeat</keyword>
<evidence type="ECO:0000256" key="2">
    <source>
        <dbReference type="ARBA" id="ARBA00023043"/>
    </source>
</evidence>
<dbReference type="EMBL" id="JAHMHQ010000002">
    <property type="protein sequence ID" value="KAK1654921.1"/>
    <property type="molecule type" value="Genomic_DNA"/>
</dbReference>
<feature type="compositionally biased region" description="Acidic residues" evidence="4">
    <location>
        <begin position="364"/>
        <end position="389"/>
    </location>
</feature>
<dbReference type="InterPro" id="IPR036770">
    <property type="entry name" value="Ankyrin_rpt-contain_sf"/>
</dbReference>
<reference evidence="5" key="1">
    <citation type="submission" date="2021-06" db="EMBL/GenBank/DDBJ databases">
        <title>Comparative genomics, transcriptomics and evolutionary studies reveal genomic signatures of adaptation to plant cell wall in hemibiotrophic fungi.</title>
        <authorList>
            <consortium name="DOE Joint Genome Institute"/>
            <person name="Baroncelli R."/>
            <person name="Diaz J.F."/>
            <person name="Benocci T."/>
            <person name="Peng M."/>
            <person name="Battaglia E."/>
            <person name="Haridas S."/>
            <person name="Andreopoulos W."/>
            <person name="Labutti K."/>
            <person name="Pangilinan J."/>
            <person name="Floch G.L."/>
            <person name="Makela M.R."/>
            <person name="Henrissat B."/>
            <person name="Grigoriev I.V."/>
            <person name="Crouch J.A."/>
            <person name="De Vries R.P."/>
            <person name="Sukno S.A."/>
            <person name="Thon M.R."/>
        </authorList>
    </citation>
    <scope>NUCLEOTIDE SEQUENCE</scope>
    <source>
        <strain evidence="5">CBS 102054</strain>
    </source>
</reference>
<feature type="repeat" description="ANK" evidence="3">
    <location>
        <begin position="257"/>
        <end position="289"/>
    </location>
</feature>
<evidence type="ECO:0000256" key="1">
    <source>
        <dbReference type="ARBA" id="ARBA00022737"/>
    </source>
</evidence>
<dbReference type="InterPro" id="IPR002110">
    <property type="entry name" value="Ankyrin_rpt"/>
</dbReference>
<dbReference type="PRINTS" id="PR01415">
    <property type="entry name" value="ANKYRIN"/>
</dbReference>
<dbReference type="SUPFAM" id="SSF48403">
    <property type="entry name" value="Ankyrin repeat"/>
    <property type="match status" value="1"/>
</dbReference>
<evidence type="ECO:0000313" key="5">
    <source>
        <dbReference type="EMBL" id="KAK1654921.1"/>
    </source>
</evidence>
<dbReference type="Pfam" id="PF00023">
    <property type="entry name" value="Ank"/>
    <property type="match status" value="1"/>
</dbReference>
<dbReference type="Proteomes" id="UP001243989">
    <property type="component" value="Unassembled WGS sequence"/>
</dbReference>
<sequence length="436" mass="46036">MEKSLPPLDAAWDPTLQTDDGEEYCWTPLQLAARGGDLDTIRAILAADRAAVNGPPHGYYGQTAVQAASMHGHEQAVQMLVDAGADIHFCGGNNFQRNALQIACGHGNEKVVDILLSAGAKVDEVSLKPVSHPSLHGSPAAASSSVVVTRYNGRTALQAAAERGHEHLVSRLLQLGADVNAPPSPTAGYTALQAAAGGGYLTMVKLLLQHGANVNGASAKYKGYTALQGACLRGHLEIADLLLREGADVHAVGGNYGDGMALHAAAEKGRVDLIERLLAAGADVNACSYKGRRGQTALQSAAVGGHEEAMQVLRDNGAREYVLFFDEVDSSFDSATPLVVFESLVLVAYLGHSGHGGCGKEGGEGECDEEIDGDDHEDDADRFDPDEELSAASENSSDQGRSGDEYPSLREVLDRKDVCLFCNQISALFNTWSQRF</sequence>
<dbReference type="RefSeq" id="XP_060450965.1">
    <property type="nucleotide sequence ID" value="XM_060588862.1"/>
</dbReference>
<evidence type="ECO:0000256" key="3">
    <source>
        <dbReference type="PROSITE-ProRule" id="PRU00023"/>
    </source>
</evidence>
<feature type="repeat" description="ANK" evidence="3">
    <location>
        <begin position="222"/>
        <end position="254"/>
    </location>
</feature>
<dbReference type="Gene3D" id="1.25.40.20">
    <property type="entry name" value="Ankyrin repeat-containing domain"/>
    <property type="match status" value="3"/>
</dbReference>
<evidence type="ECO:0000256" key="4">
    <source>
        <dbReference type="SAM" id="MobiDB-lite"/>
    </source>
</evidence>
<feature type="region of interest" description="Disordered" evidence="4">
    <location>
        <begin position="356"/>
        <end position="407"/>
    </location>
</feature>
<dbReference type="AlphaFoldDB" id="A0AAJ0A1Y4"/>
<name>A0AAJ0A1Y4_9PEZI</name>
<dbReference type="PANTHER" id="PTHR24193:SF121">
    <property type="entry name" value="ADA2A-CONTAINING COMPLEX COMPONENT 3, ISOFORM D"/>
    <property type="match status" value="1"/>
</dbReference>
<accession>A0AAJ0A1Y4</accession>
<feature type="repeat" description="ANK" evidence="3">
    <location>
        <begin position="152"/>
        <end position="184"/>
    </location>
</feature>
<dbReference type="InterPro" id="IPR050663">
    <property type="entry name" value="Ankyrin-SOCS_Box"/>
</dbReference>
<dbReference type="SMART" id="SM00248">
    <property type="entry name" value="ANK"/>
    <property type="match status" value="8"/>
</dbReference>
<evidence type="ECO:0000313" key="6">
    <source>
        <dbReference type="Proteomes" id="UP001243989"/>
    </source>
</evidence>
<dbReference type="GeneID" id="85473724"/>
<dbReference type="GO" id="GO:0045944">
    <property type="term" value="P:positive regulation of transcription by RNA polymerase II"/>
    <property type="evidence" value="ECO:0007669"/>
    <property type="project" value="TreeGrafter"/>
</dbReference>
<dbReference type="Pfam" id="PF12796">
    <property type="entry name" value="Ank_2"/>
    <property type="match status" value="2"/>
</dbReference>
<dbReference type="PANTHER" id="PTHR24193">
    <property type="entry name" value="ANKYRIN REPEAT PROTEIN"/>
    <property type="match status" value="1"/>
</dbReference>
<dbReference type="PROSITE" id="PS50088">
    <property type="entry name" value="ANK_REPEAT"/>
    <property type="match status" value="6"/>
</dbReference>
<protein>
    <submittedName>
        <fullName evidence="5">Ankyrin repeat-containing domain protein</fullName>
    </submittedName>
</protein>
<dbReference type="GO" id="GO:0000976">
    <property type="term" value="F:transcription cis-regulatory region binding"/>
    <property type="evidence" value="ECO:0007669"/>
    <property type="project" value="TreeGrafter"/>
</dbReference>
<proteinExistence type="predicted"/>
<keyword evidence="2 3" id="KW-0040">ANK repeat</keyword>
<dbReference type="GO" id="GO:0005634">
    <property type="term" value="C:nucleus"/>
    <property type="evidence" value="ECO:0007669"/>
    <property type="project" value="TreeGrafter"/>
</dbReference>